<dbReference type="Pfam" id="PF03328">
    <property type="entry name" value="HpcH_HpaI"/>
    <property type="match status" value="1"/>
</dbReference>
<evidence type="ECO:0000259" key="3">
    <source>
        <dbReference type="Pfam" id="PF03328"/>
    </source>
</evidence>
<evidence type="ECO:0000256" key="1">
    <source>
        <dbReference type="ARBA" id="ARBA00022723"/>
    </source>
</evidence>
<dbReference type="SUPFAM" id="SSF51621">
    <property type="entry name" value="Phosphoenolpyruvate/pyruvate domain"/>
    <property type="match status" value="1"/>
</dbReference>
<evidence type="ECO:0000313" key="5">
    <source>
        <dbReference type="Proteomes" id="UP001295740"/>
    </source>
</evidence>
<keyword evidence="2" id="KW-0456">Lyase</keyword>
<dbReference type="AlphaFoldDB" id="A0AAI8YI81"/>
<dbReference type="GO" id="GO:0046872">
    <property type="term" value="F:metal ion binding"/>
    <property type="evidence" value="ECO:0007669"/>
    <property type="project" value="UniProtKB-KW"/>
</dbReference>
<accession>A0AAI8YI81</accession>
<dbReference type="GO" id="GO:0016832">
    <property type="term" value="F:aldehyde-lyase activity"/>
    <property type="evidence" value="ECO:0007669"/>
    <property type="project" value="TreeGrafter"/>
</dbReference>
<sequence length="301" mass="32594">MGSVQHCAESSNQKQGMQAYAAPSLFQPHHARRAFHDAHDGKIPPILIVYYGISSIPACRFLAPMGFDAVWIDWEHTACGVETMTTMVHDTMFMSQGRTIPFVRVPGHDHAAIGYALDAGASIVIPQVDTVEQCKHVLSASKFGTKQNGSRSAPPFRLIPGLTDTPSAGSNIHESLNQQAAVMIQIESLEGINNLDAMLTECPGVDAVWLGTLDARISMNLPGNYGMGGDEKEWKDAVATFEATMKKHNKPRAGFGMSPDAIRKTAETYAMIGYDADVAKLASMAQGLHDARKIVSEVKRV</sequence>
<dbReference type="InterPro" id="IPR050251">
    <property type="entry name" value="HpcH-HpaI_aldolase"/>
</dbReference>
<dbReference type="PANTHER" id="PTHR30502">
    <property type="entry name" value="2-KETO-3-DEOXY-L-RHAMNONATE ALDOLASE"/>
    <property type="match status" value="1"/>
</dbReference>
<evidence type="ECO:0000256" key="2">
    <source>
        <dbReference type="ARBA" id="ARBA00023239"/>
    </source>
</evidence>
<dbReference type="EMBL" id="CAUWAG010000007">
    <property type="protein sequence ID" value="CAJ2505714.1"/>
    <property type="molecule type" value="Genomic_DNA"/>
</dbReference>
<dbReference type="Gene3D" id="3.20.20.60">
    <property type="entry name" value="Phosphoenolpyruvate-binding domains"/>
    <property type="match status" value="1"/>
</dbReference>
<feature type="domain" description="HpcH/HpaI aldolase/citrate lyase" evidence="3">
    <location>
        <begin position="62"/>
        <end position="226"/>
    </location>
</feature>
<protein>
    <submittedName>
        <fullName evidence="4">Uu.00g131080.m01.CDS01</fullName>
    </submittedName>
</protein>
<dbReference type="InterPro" id="IPR015813">
    <property type="entry name" value="Pyrv/PenolPyrv_kinase-like_dom"/>
</dbReference>
<evidence type="ECO:0000313" key="4">
    <source>
        <dbReference type="EMBL" id="CAJ2505714.1"/>
    </source>
</evidence>
<comment type="caution">
    <text evidence="4">The sequence shown here is derived from an EMBL/GenBank/DDBJ whole genome shotgun (WGS) entry which is preliminary data.</text>
</comment>
<dbReference type="GO" id="GO:0005737">
    <property type="term" value="C:cytoplasm"/>
    <property type="evidence" value="ECO:0007669"/>
    <property type="project" value="TreeGrafter"/>
</dbReference>
<gene>
    <name evidence="4" type="ORF">KHLLAP_LOCUS6182</name>
</gene>
<dbReference type="Proteomes" id="UP001295740">
    <property type="component" value="Unassembled WGS sequence"/>
</dbReference>
<name>A0AAI8YI81_9PEZI</name>
<reference evidence="4" key="1">
    <citation type="submission" date="2023-10" db="EMBL/GenBank/DDBJ databases">
        <authorList>
            <person name="Hackl T."/>
        </authorList>
    </citation>
    <scope>NUCLEOTIDE SEQUENCE</scope>
</reference>
<keyword evidence="5" id="KW-1185">Reference proteome</keyword>
<proteinExistence type="predicted"/>
<dbReference type="InterPro" id="IPR005000">
    <property type="entry name" value="Aldolase/citrate-lyase_domain"/>
</dbReference>
<keyword evidence="1" id="KW-0479">Metal-binding</keyword>
<organism evidence="4 5">
    <name type="scientific">Anthostomella pinea</name>
    <dbReference type="NCBI Taxonomy" id="933095"/>
    <lineage>
        <taxon>Eukaryota</taxon>
        <taxon>Fungi</taxon>
        <taxon>Dikarya</taxon>
        <taxon>Ascomycota</taxon>
        <taxon>Pezizomycotina</taxon>
        <taxon>Sordariomycetes</taxon>
        <taxon>Xylariomycetidae</taxon>
        <taxon>Xylariales</taxon>
        <taxon>Xylariaceae</taxon>
        <taxon>Anthostomella</taxon>
    </lineage>
</organism>
<dbReference type="InterPro" id="IPR040442">
    <property type="entry name" value="Pyrv_kinase-like_dom_sf"/>
</dbReference>
<dbReference type="PANTHER" id="PTHR30502:SF8">
    <property type="entry name" value="SYNTHASE, PUTATIVE-RELATED"/>
    <property type="match status" value="1"/>
</dbReference>